<feature type="non-terminal residue" evidence="2">
    <location>
        <position position="46"/>
    </location>
</feature>
<name>A0A5J4N9Q2_9TREM</name>
<keyword evidence="1" id="KW-0812">Transmembrane</keyword>
<gene>
    <name evidence="2" type="ORF">DEA37_0006649</name>
</gene>
<dbReference type="EMBL" id="QNGE01005064">
    <property type="protein sequence ID" value="KAA3672311.1"/>
    <property type="molecule type" value="Genomic_DNA"/>
</dbReference>
<accession>A0A5J4N9Q2</accession>
<feature type="transmembrane region" description="Helical" evidence="1">
    <location>
        <begin position="20"/>
        <end position="44"/>
    </location>
</feature>
<dbReference type="Proteomes" id="UP000324629">
    <property type="component" value="Unassembled WGS sequence"/>
</dbReference>
<reference evidence="2 3" key="1">
    <citation type="journal article" date="2019" name="Gigascience">
        <title>Whole-genome sequence of the oriental lung fluke Paragonimus westermani.</title>
        <authorList>
            <person name="Oey H."/>
            <person name="Zakrzewski M."/>
            <person name="Narain K."/>
            <person name="Devi K.R."/>
            <person name="Agatsuma T."/>
            <person name="Nawaratna S."/>
            <person name="Gobert G.N."/>
            <person name="Jones M.K."/>
            <person name="Ragan M.A."/>
            <person name="McManus D.P."/>
            <person name="Krause L."/>
        </authorList>
    </citation>
    <scope>NUCLEOTIDE SEQUENCE [LARGE SCALE GENOMIC DNA]</scope>
    <source>
        <strain evidence="2 3">IND2009</strain>
    </source>
</reference>
<comment type="caution">
    <text evidence="2">The sequence shown here is derived from an EMBL/GenBank/DDBJ whole genome shotgun (WGS) entry which is preliminary data.</text>
</comment>
<evidence type="ECO:0000313" key="3">
    <source>
        <dbReference type="Proteomes" id="UP000324629"/>
    </source>
</evidence>
<keyword evidence="3" id="KW-1185">Reference proteome</keyword>
<protein>
    <submittedName>
        <fullName evidence="2">Uncharacterized protein</fullName>
    </submittedName>
</protein>
<organism evidence="2 3">
    <name type="scientific">Paragonimus westermani</name>
    <dbReference type="NCBI Taxonomy" id="34504"/>
    <lineage>
        <taxon>Eukaryota</taxon>
        <taxon>Metazoa</taxon>
        <taxon>Spiralia</taxon>
        <taxon>Lophotrochozoa</taxon>
        <taxon>Platyhelminthes</taxon>
        <taxon>Trematoda</taxon>
        <taxon>Digenea</taxon>
        <taxon>Plagiorchiida</taxon>
        <taxon>Troglotremata</taxon>
        <taxon>Troglotrematidae</taxon>
        <taxon>Paragonimus</taxon>
    </lineage>
</organism>
<keyword evidence="1" id="KW-0472">Membrane</keyword>
<sequence>MNRNELRSRRFSHGRLHTWIMFLCILLIITLQWTEALYTFTYYVRG</sequence>
<evidence type="ECO:0000313" key="2">
    <source>
        <dbReference type="EMBL" id="KAA3672311.1"/>
    </source>
</evidence>
<evidence type="ECO:0000256" key="1">
    <source>
        <dbReference type="SAM" id="Phobius"/>
    </source>
</evidence>
<keyword evidence="1" id="KW-1133">Transmembrane helix</keyword>
<dbReference type="AlphaFoldDB" id="A0A5J4N9Q2"/>
<proteinExistence type="predicted"/>